<protein>
    <submittedName>
        <fullName evidence="4">Uncharacterized protein</fullName>
    </submittedName>
</protein>
<evidence type="ECO:0000256" key="1">
    <source>
        <dbReference type="ARBA" id="ARBA00037964"/>
    </source>
</evidence>
<evidence type="ECO:0000313" key="5">
    <source>
        <dbReference type="Proteomes" id="UP001307849"/>
    </source>
</evidence>
<proteinExistence type="inferred from homology"/>
<evidence type="ECO:0000256" key="2">
    <source>
        <dbReference type="SAM" id="MobiDB-lite"/>
    </source>
</evidence>
<dbReference type="Gene3D" id="3.90.550.10">
    <property type="entry name" value="Spore Coat Polysaccharide Biosynthesis Protein SpsA, Chain A"/>
    <property type="match status" value="1"/>
</dbReference>
<dbReference type="PANTHER" id="PTHR43083">
    <property type="entry name" value="MANNAN POLYMERASE II"/>
    <property type="match status" value="1"/>
</dbReference>
<evidence type="ECO:0000313" key="4">
    <source>
        <dbReference type="EMBL" id="KAK6506243.1"/>
    </source>
</evidence>
<dbReference type="EMBL" id="JAVHJM010000009">
    <property type="protein sequence ID" value="KAK6506243.1"/>
    <property type="molecule type" value="Genomic_DNA"/>
</dbReference>
<dbReference type="AlphaFoldDB" id="A0AAN8NG37"/>
<dbReference type="PANTHER" id="PTHR43083:SF6">
    <property type="entry name" value="MANNAN POLYMERASE COMPLEXES SUBUNIT MNN9"/>
    <property type="match status" value="1"/>
</dbReference>
<name>A0AAN8NG37_9PEZI</name>
<evidence type="ECO:0000256" key="3">
    <source>
        <dbReference type="SAM" id="Phobius"/>
    </source>
</evidence>
<keyword evidence="5" id="KW-1185">Reference proteome</keyword>
<dbReference type="InterPro" id="IPR052086">
    <property type="entry name" value="Mannan_Polymerase_Subunit"/>
</dbReference>
<keyword evidence="3" id="KW-1133">Transmembrane helix</keyword>
<reference evidence="4 5" key="1">
    <citation type="submission" date="2019-10" db="EMBL/GenBank/DDBJ databases">
        <authorList>
            <person name="Palmer J.M."/>
        </authorList>
    </citation>
    <scope>NUCLEOTIDE SEQUENCE [LARGE SCALE GENOMIC DNA]</scope>
    <source>
        <strain evidence="4 5">TWF506</strain>
    </source>
</reference>
<comment type="similarity">
    <text evidence="1">Belongs to the ANP1/MMN9/VAN1 family.</text>
</comment>
<comment type="caution">
    <text evidence="4">The sequence shown here is derived from an EMBL/GenBank/DDBJ whole genome shotgun (WGS) entry which is preliminary data.</text>
</comment>
<organism evidence="4 5">
    <name type="scientific">Arthrobotrys conoides</name>
    <dbReference type="NCBI Taxonomy" id="74498"/>
    <lineage>
        <taxon>Eukaryota</taxon>
        <taxon>Fungi</taxon>
        <taxon>Dikarya</taxon>
        <taxon>Ascomycota</taxon>
        <taxon>Pezizomycotina</taxon>
        <taxon>Orbiliomycetes</taxon>
        <taxon>Orbiliales</taxon>
        <taxon>Orbiliaceae</taxon>
        <taxon>Arthrobotrys</taxon>
    </lineage>
</organism>
<feature type="region of interest" description="Disordered" evidence="2">
    <location>
        <begin position="1"/>
        <end position="20"/>
    </location>
</feature>
<sequence length="452" mass="50731">MQNNIVTMAQPDHEDSSQPTFTLFPRRNPGLTSNKAFPTRRSFPFVALSALIGLFLLVWIYFFSIFHKPHHSGTWRHHRHSSALKIQHIIHSPSFRRTVFTTPAAGFPEYRDLTLLLTITNDTTSWGSLTVTSDAVFTFEDFISRIRTQEVPVESLHLGLLTSDLQAYNSYVTTLSRLTPVEHIPWAKAEIIYLGKLPGPNGRMQDSHVDVGRESRHTLDLTSQTERRRYLARLKNFLSSHMLTPEVEHVVWLDADVYGLPTGLFKRFHELGRIPVGYNIDGMVKAGLREKDGIMVPGENNSNSLQERGVPGAAPPIGLITLRCQSFDHPDYDRNAWSGFGKRPPSWLLNNILRGTEYPEMGGWAKAVSQLTSGTEDNDLVKLDSVGGTALYIKADLIREGLVFPVYSVIGTEWGKDGRDGIETEGLCYVAERLGWGCYALGGTWRTLHADV</sequence>
<gene>
    <name evidence="4" type="ORF">TWF506_011162</name>
</gene>
<accession>A0AAN8NG37</accession>
<dbReference type="Pfam" id="PF03452">
    <property type="entry name" value="Anp1"/>
    <property type="match status" value="2"/>
</dbReference>
<feature type="transmembrane region" description="Helical" evidence="3">
    <location>
        <begin position="43"/>
        <end position="62"/>
    </location>
</feature>
<keyword evidence="3" id="KW-0472">Membrane</keyword>
<keyword evidence="3" id="KW-0812">Transmembrane</keyword>
<dbReference type="Proteomes" id="UP001307849">
    <property type="component" value="Unassembled WGS sequence"/>
</dbReference>
<dbReference type="InterPro" id="IPR029044">
    <property type="entry name" value="Nucleotide-diphossugar_trans"/>
</dbReference>